<sequence length="287" mass="32432">MMQHIVTKNTIVNGQRIAYGSSGKGEPVVLLHGTPSSSLIWRNVLPRLVDAGFEVYFFDLLGFGMSERPWDSAVDTSMTGQVPVLEAMLLHWGLTTFHLVAHDIGGGIAQRFAVSSPDRLRSLTLIDTVSFDSYPSQRTKEQMQRGLETLIKAENEDHRAHFREWLLSAVYDTKAFQESSLETFLGYISGPIGQASLFQHQIRHYDPRHTLEVASRLHELGRIPVQIVWGADDAWQLLHWGKKLHEAIPGSELHVLDKCGHFSPEDRPEDIARLFINFAKERPNKGE</sequence>
<evidence type="ECO:0000313" key="1">
    <source>
        <dbReference type="EMBL" id="KAJ2981788.1"/>
    </source>
</evidence>
<dbReference type="Proteomes" id="UP001143910">
    <property type="component" value="Unassembled WGS sequence"/>
</dbReference>
<organism evidence="1 2">
    <name type="scientific">Zarea fungicola</name>
    <dbReference type="NCBI Taxonomy" id="93591"/>
    <lineage>
        <taxon>Eukaryota</taxon>
        <taxon>Fungi</taxon>
        <taxon>Dikarya</taxon>
        <taxon>Ascomycota</taxon>
        <taxon>Pezizomycotina</taxon>
        <taxon>Sordariomycetes</taxon>
        <taxon>Hypocreomycetidae</taxon>
        <taxon>Hypocreales</taxon>
        <taxon>Cordycipitaceae</taxon>
        <taxon>Zarea</taxon>
    </lineage>
</organism>
<comment type="caution">
    <text evidence="1">The sequence shown here is derived from an EMBL/GenBank/DDBJ whole genome shotgun (WGS) entry which is preliminary data.</text>
</comment>
<proteinExistence type="predicted"/>
<dbReference type="EMBL" id="JANJQO010000111">
    <property type="protein sequence ID" value="KAJ2981788.1"/>
    <property type="molecule type" value="Genomic_DNA"/>
</dbReference>
<accession>A0ACC1NSJ7</accession>
<keyword evidence="2" id="KW-1185">Reference proteome</keyword>
<evidence type="ECO:0000313" key="2">
    <source>
        <dbReference type="Proteomes" id="UP001143910"/>
    </source>
</evidence>
<protein>
    <submittedName>
        <fullName evidence="1">Uncharacterized protein</fullName>
    </submittedName>
</protein>
<gene>
    <name evidence="1" type="ORF">NQ176_g1810</name>
</gene>
<reference evidence="1" key="1">
    <citation type="submission" date="2022-08" db="EMBL/GenBank/DDBJ databases">
        <title>Genome Sequence of Lecanicillium fungicola.</title>
        <authorList>
            <person name="Buettner E."/>
        </authorList>
    </citation>
    <scope>NUCLEOTIDE SEQUENCE</scope>
    <source>
        <strain evidence="1">Babe33</strain>
    </source>
</reference>
<name>A0ACC1NSJ7_9HYPO</name>